<sequence length="802" mass="89600">MAASQQDKTVFLCHAGENKAFVRQLVERLETDGLEKDQIFYDEISLQPGDELDNIIKVIESPSLKLFVFVVNVLPAKLKLEFVQKSYNQMLDKADTLFDNEIFKDEERFKKAEKLFDRYQAKIESIIPRNCFIFNLRFFQPCNVDEFYHDHFRLGPTSLSAALSHLLITDLMRAAAGGEELMVRVEVRYDDYIRVRTQLCTAGTLKATSVDNLTTMVRSCTERNVENPNLEGLDLAITSTQDLSFLEWVSYPDTRHLANSVRQQSQQVIALERRLEIGKQHAGIQETIVNSLQKEVTHLKDEYEVAQKVLMNKTEEIKQLHETNRDLERENEELRNAKVKYPITGPEEVSALRGTEGEASAEEQSTEEESGQDEQSASPPTTGENVHYMSSGQPTSSIPFTGASSSPSFPYHQQSSSSESHSWGSPRTGSPVSLPSLHQDRNRSQGYLSDQESSVQYRQTPKDLSDSSDEESIYDDDFDLVSSIGIPASGADSFVEAAKKVKVPSSVIVSGFTSAPDEELLGLYFESERRSGGGKVEKIEARGNEVIVTFKDPAVTQRILARNHELPGQTLRVKEVTSSPAEATPDMDTSVPSNITIQVSGFTSCPNEDTMMLYFENKKRSGGGDIQEIQVRDNKVFIVFNDPSVAQHVLSREHRLDDTILKLKEVQPRSLDNTRLLVKGFKEGTTKETLSLYLENIGDDEVITIDYSTQSGVALVTLNTISDFDRMVTKAQSRSLEGQQLTLERVPITDAIIVTGLPDTVSRDLLALYFESEKRSSGGLVADIKMDSSTGTAVVQFDDANR</sequence>
<feature type="domain" description="RRM" evidence="2">
    <location>
        <begin position="506"/>
        <end position="574"/>
    </location>
</feature>
<gene>
    <name evidence="3" type="primary">PARP10</name>
    <name evidence="3" type="ORF">BLAG_LOCUS21243</name>
</gene>
<evidence type="ECO:0000313" key="3">
    <source>
        <dbReference type="EMBL" id="CAH1268227.1"/>
    </source>
</evidence>
<dbReference type="InterPro" id="IPR000504">
    <property type="entry name" value="RRM_dom"/>
</dbReference>
<feature type="compositionally biased region" description="Polar residues" evidence="1">
    <location>
        <begin position="444"/>
        <end position="459"/>
    </location>
</feature>
<dbReference type="OrthoDB" id="6161426at2759"/>
<dbReference type="InterPro" id="IPR035897">
    <property type="entry name" value="Toll_tir_struct_dom_sf"/>
</dbReference>
<dbReference type="SUPFAM" id="SSF52200">
    <property type="entry name" value="Toll/Interleukin receptor TIR domain"/>
    <property type="match status" value="1"/>
</dbReference>
<accession>A0A8K0A570</accession>
<protein>
    <submittedName>
        <fullName evidence="3">PARP10 protein</fullName>
    </submittedName>
</protein>
<dbReference type="EMBL" id="OV696691">
    <property type="protein sequence ID" value="CAH1268227.1"/>
    <property type="molecule type" value="Genomic_DNA"/>
</dbReference>
<dbReference type="GO" id="GO:0003723">
    <property type="term" value="F:RNA binding"/>
    <property type="evidence" value="ECO:0007669"/>
    <property type="project" value="InterPro"/>
</dbReference>
<feature type="domain" description="RRM" evidence="2">
    <location>
        <begin position="675"/>
        <end position="744"/>
    </location>
</feature>
<feature type="compositionally biased region" description="Acidic residues" evidence="1">
    <location>
        <begin position="359"/>
        <end position="372"/>
    </location>
</feature>
<dbReference type="Gene3D" id="3.30.70.330">
    <property type="match status" value="4"/>
</dbReference>
<dbReference type="InterPro" id="IPR035979">
    <property type="entry name" value="RBD_domain_sf"/>
</dbReference>
<evidence type="ECO:0000313" key="4">
    <source>
        <dbReference type="Proteomes" id="UP000838412"/>
    </source>
</evidence>
<keyword evidence="4" id="KW-1185">Reference proteome</keyword>
<feature type="region of interest" description="Disordered" evidence="1">
    <location>
        <begin position="337"/>
        <end position="471"/>
    </location>
</feature>
<dbReference type="CDD" id="cd12547">
    <property type="entry name" value="RRM1_2_PAR10"/>
    <property type="match status" value="2"/>
</dbReference>
<dbReference type="InterPro" id="IPR012677">
    <property type="entry name" value="Nucleotide-bd_a/b_plait_sf"/>
</dbReference>
<dbReference type="AlphaFoldDB" id="A0A8K0A570"/>
<feature type="compositionally biased region" description="Polar residues" evidence="1">
    <location>
        <begin position="377"/>
        <end position="403"/>
    </location>
</feature>
<evidence type="ECO:0000256" key="1">
    <source>
        <dbReference type="SAM" id="MobiDB-lite"/>
    </source>
</evidence>
<feature type="domain" description="RRM" evidence="2">
    <location>
        <begin position="596"/>
        <end position="664"/>
    </location>
</feature>
<dbReference type="Pfam" id="PF23085">
    <property type="entry name" value="RRM_PARP14_3"/>
    <property type="match status" value="3"/>
</dbReference>
<proteinExistence type="predicted"/>
<feature type="compositionally biased region" description="Low complexity" evidence="1">
    <location>
        <begin position="404"/>
        <end position="425"/>
    </location>
</feature>
<name>A0A8K0A570_BRALA</name>
<dbReference type="Proteomes" id="UP000838412">
    <property type="component" value="Chromosome 6"/>
</dbReference>
<dbReference type="Gene3D" id="3.40.50.10140">
    <property type="entry name" value="Toll/interleukin-1 receptor homology (TIR) domain"/>
    <property type="match status" value="1"/>
</dbReference>
<dbReference type="InterPro" id="IPR034464">
    <property type="entry name" value="PAR10_RRM1_2"/>
</dbReference>
<reference evidence="3" key="1">
    <citation type="submission" date="2022-01" db="EMBL/GenBank/DDBJ databases">
        <authorList>
            <person name="Braso-Vives M."/>
        </authorList>
    </citation>
    <scope>NUCLEOTIDE SEQUENCE</scope>
</reference>
<dbReference type="SMART" id="SM00360">
    <property type="entry name" value="RRM"/>
    <property type="match status" value="3"/>
</dbReference>
<organism evidence="3 4">
    <name type="scientific">Branchiostoma lanceolatum</name>
    <name type="common">Common lancelet</name>
    <name type="synonym">Amphioxus lanceolatum</name>
    <dbReference type="NCBI Taxonomy" id="7740"/>
    <lineage>
        <taxon>Eukaryota</taxon>
        <taxon>Metazoa</taxon>
        <taxon>Chordata</taxon>
        <taxon>Cephalochordata</taxon>
        <taxon>Leptocardii</taxon>
        <taxon>Amphioxiformes</taxon>
        <taxon>Branchiostomatidae</taxon>
        <taxon>Branchiostoma</taxon>
    </lineage>
</organism>
<evidence type="ECO:0000259" key="2">
    <source>
        <dbReference type="SMART" id="SM00360"/>
    </source>
</evidence>
<dbReference type="SUPFAM" id="SSF54928">
    <property type="entry name" value="RNA-binding domain, RBD"/>
    <property type="match status" value="1"/>
</dbReference>